<comment type="subunit">
    <text evidence="7">Homodimer.</text>
</comment>
<dbReference type="Gene3D" id="3.40.718.10">
    <property type="entry name" value="Isopropylmalate Dehydrogenase"/>
    <property type="match status" value="1"/>
</dbReference>
<dbReference type="Pfam" id="PF04166">
    <property type="entry name" value="PdxA"/>
    <property type="match status" value="1"/>
</dbReference>
<feature type="binding site" evidence="7">
    <location>
        <position position="145"/>
    </location>
    <ligand>
        <name>substrate</name>
    </ligand>
</feature>
<dbReference type="SUPFAM" id="SSF53659">
    <property type="entry name" value="Isocitrate/Isopropylmalate dehydrogenase-like"/>
    <property type="match status" value="1"/>
</dbReference>
<evidence type="ECO:0000256" key="2">
    <source>
        <dbReference type="ARBA" id="ARBA00022723"/>
    </source>
</evidence>
<dbReference type="InterPro" id="IPR005255">
    <property type="entry name" value="PdxA_fam"/>
</dbReference>
<feature type="binding site" evidence="7">
    <location>
        <position position="293"/>
    </location>
    <ligand>
        <name>substrate</name>
    </ligand>
</feature>
<evidence type="ECO:0000256" key="5">
    <source>
        <dbReference type="ARBA" id="ARBA00023027"/>
    </source>
</evidence>
<dbReference type="GO" id="GO:0050897">
    <property type="term" value="F:cobalt ion binding"/>
    <property type="evidence" value="ECO:0007669"/>
    <property type="project" value="UniProtKB-UniRule"/>
</dbReference>
<keyword evidence="4 7" id="KW-0560">Oxidoreductase</keyword>
<evidence type="ECO:0000256" key="7">
    <source>
        <dbReference type="HAMAP-Rule" id="MF_00536"/>
    </source>
</evidence>
<organism evidence="8 9">
    <name type="scientific">Aristophania vespae</name>
    <dbReference type="NCBI Taxonomy" id="2697033"/>
    <lineage>
        <taxon>Bacteria</taxon>
        <taxon>Pseudomonadati</taxon>
        <taxon>Pseudomonadota</taxon>
        <taxon>Alphaproteobacteria</taxon>
        <taxon>Acetobacterales</taxon>
        <taxon>Acetobacteraceae</taxon>
        <taxon>Aristophania</taxon>
    </lineage>
</organism>
<dbReference type="GO" id="GO:0042823">
    <property type="term" value="P:pyridoxal phosphate biosynthetic process"/>
    <property type="evidence" value="ECO:0007669"/>
    <property type="project" value="UniProtKB-UniRule"/>
</dbReference>
<feature type="binding site" evidence="7">
    <location>
        <position position="302"/>
    </location>
    <ligand>
        <name>substrate</name>
    </ligand>
</feature>
<comment type="cofactor">
    <cofactor evidence="7">
        <name>Zn(2+)</name>
        <dbReference type="ChEBI" id="CHEBI:29105"/>
    </cofactor>
    <cofactor evidence="7">
        <name>Mg(2+)</name>
        <dbReference type="ChEBI" id="CHEBI:18420"/>
    </cofactor>
    <cofactor evidence="7">
        <name>Co(2+)</name>
        <dbReference type="ChEBI" id="CHEBI:48828"/>
    </cofactor>
    <text evidence="7">Binds 1 divalent metal cation per subunit. Can use ions such as Zn(2+), Mg(2+) or Co(2+).</text>
</comment>
<dbReference type="GO" id="GO:0005737">
    <property type="term" value="C:cytoplasm"/>
    <property type="evidence" value="ECO:0007669"/>
    <property type="project" value="UniProtKB-SubCell"/>
</dbReference>
<comment type="subcellular location">
    <subcellularLocation>
        <location evidence="7">Cytoplasm</location>
    </subcellularLocation>
</comment>
<feature type="binding site" evidence="7">
    <location>
        <position position="176"/>
    </location>
    <ligand>
        <name>a divalent metal cation</name>
        <dbReference type="ChEBI" id="CHEBI:60240"/>
        <note>ligand shared between dimeric partners</note>
    </ligand>
</feature>
<keyword evidence="7" id="KW-0862">Zinc</keyword>
<dbReference type="GO" id="GO:0050570">
    <property type="term" value="F:4-hydroxythreonine-4-phosphate dehydrogenase activity"/>
    <property type="evidence" value="ECO:0007669"/>
    <property type="project" value="UniProtKB-UniRule"/>
</dbReference>
<dbReference type="InterPro" id="IPR037510">
    <property type="entry name" value="PdxA"/>
</dbReference>
<protein>
    <recommendedName>
        <fullName evidence="7">4-hydroxythreonine-4-phosphate dehydrogenase</fullName>
        <ecNumber evidence="7">1.1.1.262</ecNumber>
    </recommendedName>
    <alternativeName>
        <fullName evidence="7">4-(phosphohydroxy)-L-threonine dehydrogenase</fullName>
    </alternativeName>
</protein>
<sequence>MGANFGKVGTELNFLAQKAPLALTMGDPSGIGPCLTIKAWKHFRKKGPVFFWVGDVELIEGEIPVKIINSPYEALEIFPHALPIINIPCAVQVKPGHPCFRNAGAVIKSIDYAVEAVKKGEAQAIVTNPIAKYILSEAGFKYPGHTEYLAHLCDLSEREVMMLACPSLKVVLTTIHVSLRQAMDDLNTQHIIDVTLTANESLKRDFGIKNPRIAMAGLNPHAGEKGLMGVEEGFIISPAIKFLQEKGVNVFGPLPPDTMFSSIVRPQYDVAICHYHDQGLIPIKTLDQAHGVNVTLGLPIIRTSPDHGTAFDLVRGKGDCMADPSSLFSAIEMAAEMSAKKQAFEEALK</sequence>
<keyword evidence="5 7" id="KW-0520">NAD</keyword>
<evidence type="ECO:0000313" key="8">
    <source>
        <dbReference type="EMBL" id="QHI95524.1"/>
    </source>
</evidence>
<dbReference type="Proteomes" id="UP000463975">
    <property type="component" value="Chromosome"/>
</dbReference>
<feature type="binding site" evidence="7">
    <location>
        <position position="146"/>
    </location>
    <ligand>
        <name>substrate</name>
    </ligand>
</feature>
<dbReference type="GO" id="GO:0008615">
    <property type="term" value="P:pyridoxine biosynthetic process"/>
    <property type="evidence" value="ECO:0007669"/>
    <property type="project" value="UniProtKB-UniRule"/>
</dbReference>
<keyword evidence="2 7" id="KW-0479">Metal-binding</keyword>
<keyword evidence="9" id="KW-1185">Reference proteome</keyword>
<evidence type="ECO:0000256" key="4">
    <source>
        <dbReference type="ARBA" id="ARBA00023002"/>
    </source>
</evidence>
<reference evidence="8 9" key="1">
    <citation type="submission" date="2020-01" db="EMBL/GenBank/DDBJ databases">
        <title>Genome sequencing of strain KACC 21507.</title>
        <authorList>
            <person name="Heo J."/>
            <person name="Kim S.-J."/>
            <person name="Kim J.-S."/>
            <person name="Hong S.-B."/>
            <person name="Kwon S.-W."/>
        </authorList>
    </citation>
    <scope>NUCLEOTIDE SEQUENCE [LARGE SCALE GENOMIC DNA]</scope>
    <source>
        <strain evidence="8 9">KACC 21507</strain>
    </source>
</reference>
<dbReference type="AlphaFoldDB" id="A0A6P1NGB1"/>
<evidence type="ECO:0000256" key="3">
    <source>
        <dbReference type="ARBA" id="ARBA00022857"/>
    </source>
</evidence>
<feature type="binding site" evidence="7">
    <location>
        <position position="221"/>
    </location>
    <ligand>
        <name>a divalent metal cation</name>
        <dbReference type="ChEBI" id="CHEBI:60240"/>
        <note>ligand shared between dimeric partners</note>
    </ligand>
</feature>
<comment type="function">
    <text evidence="7">Catalyzes the NAD(P)-dependent oxidation of 4-(phosphooxy)-L-threonine (HTP) into 2-amino-3-oxo-4-(phosphooxy)butyric acid which spontaneously decarboxylates to form 3-amino-2-oxopropyl phosphate (AHAP).</text>
</comment>
<dbReference type="UniPathway" id="UPA00244">
    <property type="reaction ID" value="UER00312"/>
</dbReference>
<dbReference type="GO" id="GO:0000287">
    <property type="term" value="F:magnesium ion binding"/>
    <property type="evidence" value="ECO:0007669"/>
    <property type="project" value="UniProtKB-UniRule"/>
</dbReference>
<keyword evidence="6 7" id="KW-0664">Pyridoxine biosynthesis</keyword>
<evidence type="ECO:0000256" key="1">
    <source>
        <dbReference type="ARBA" id="ARBA00022490"/>
    </source>
</evidence>
<accession>A0A6P1NGB1</accession>
<proteinExistence type="inferred from homology"/>
<comment type="catalytic activity">
    <reaction evidence="7">
        <text>4-(phosphooxy)-L-threonine + NAD(+) = 3-amino-2-oxopropyl phosphate + CO2 + NADH</text>
        <dbReference type="Rhea" id="RHEA:32275"/>
        <dbReference type="ChEBI" id="CHEBI:16526"/>
        <dbReference type="ChEBI" id="CHEBI:57279"/>
        <dbReference type="ChEBI" id="CHEBI:57540"/>
        <dbReference type="ChEBI" id="CHEBI:57945"/>
        <dbReference type="ChEBI" id="CHEBI:58452"/>
        <dbReference type="EC" id="1.1.1.262"/>
    </reaction>
</comment>
<feature type="binding site" evidence="7">
    <location>
        <position position="284"/>
    </location>
    <ligand>
        <name>substrate</name>
    </ligand>
</feature>
<dbReference type="NCBIfam" id="TIGR00557">
    <property type="entry name" value="pdxA"/>
    <property type="match status" value="1"/>
</dbReference>
<dbReference type="GO" id="GO:0008270">
    <property type="term" value="F:zinc ion binding"/>
    <property type="evidence" value="ECO:0007669"/>
    <property type="project" value="UniProtKB-UniRule"/>
</dbReference>
<dbReference type="RefSeq" id="WP_160618601.1">
    <property type="nucleotide sequence ID" value="NZ_CP047652.1"/>
</dbReference>
<name>A0A6P1NGB1_9PROT</name>
<dbReference type="NCBIfam" id="NF003699">
    <property type="entry name" value="PRK05312.1"/>
    <property type="match status" value="1"/>
</dbReference>
<dbReference type="PANTHER" id="PTHR30004:SF6">
    <property type="entry name" value="D-THREONATE 4-PHOSPHATE DEHYDROGENASE"/>
    <property type="match status" value="1"/>
</dbReference>
<keyword evidence="7" id="KW-0460">Magnesium</keyword>
<comment type="pathway">
    <text evidence="7">Cofactor biosynthesis; pyridoxine 5'-phosphate biosynthesis; pyridoxine 5'-phosphate from D-erythrose 4-phosphate: step 4/5.</text>
</comment>
<comment type="miscellaneous">
    <text evidence="7">The active site is located at the dimer interface.</text>
</comment>
<keyword evidence="3 7" id="KW-0521">NADP</keyword>
<gene>
    <name evidence="7 8" type="primary">pdxA</name>
    <name evidence="8" type="ORF">GT348_03910</name>
</gene>
<dbReference type="KEGG" id="bomb:GT348_03910"/>
<keyword evidence="7" id="KW-0170">Cobalt</keyword>
<keyword evidence="1 7" id="KW-0963">Cytoplasm</keyword>
<dbReference type="GO" id="GO:0051287">
    <property type="term" value="F:NAD binding"/>
    <property type="evidence" value="ECO:0007669"/>
    <property type="project" value="InterPro"/>
</dbReference>
<dbReference type="HAMAP" id="MF_00536">
    <property type="entry name" value="PdxA"/>
    <property type="match status" value="1"/>
</dbReference>
<dbReference type="EMBL" id="CP047652">
    <property type="protein sequence ID" value="QHI95524.1"/>
    <property type="molecule type" value="Genomic_DNA"/>
</dbReference>
<feature type="binding site" evidence="7">
    <location>
        <position position="276"/>
    </location>
    <ligand>
        <name>a divalent metal cation</name>
        <dbReference type="ChEBI" id="CHEBI:60240"/>
        <note>ligand shared between dimeric partners</note>
    </ligand>
</feature>
<dbReference type="PANTHER" id="PTHR30004">
    <property type="entry name" value="4-HYDROXYTHREONINE-4-PHOSPHATE DEHYDROGENASE"/>
    <property type="match status" value="1"/>
</dbReference>
<comment type="similarity">
    <text evidence="7">Belongs to the PdxA family.</text>
</comment>
<evidence type="ECO:0000313" key="9">
    <source>
        <dbReference type="Proteomes" id="UP000463975"/>
    </source>
</evidence>
<dbReference type="EC" id="1.1.1.262" evidence="7"/>
<evidence type="ECO:0000256" key="6">
    <source>
        <dbReference type="ARBA" id="ARBA00023096"/>
    </source>
</evidence>